<gene>
    <name evidence="2" type="ORF">V1477_015320</name>
</gene>
<dbReference type="EMBL" id="JAYRBN010000076">
    <property type="protein sequence ID" value="KAL2731497.1"/>
    <property type="molecule type" value="Genomic_DNA"/>
</dbReference>
<comment type="caution">
    <text evidence="2">The sequence shown here is derived from an EMBL/GenBank/DDBJ whole genome shotgun (WGS) entry which is preliminary data.</text>
</comment>
<name>A0ABD2BFG6_VESMC</name>
<reference evidence="2 3" key="1">
    <citation type="journal article" date="2024" name="Ann. Entomol. Soc. Am.">
        <title>Genomic analyses of the southern and eastern yellowjacket wasps (Hymenoptera: Vespidae) reveal evolutionary signatures of social life.</title>
        <authorList>
            <person name="Catto M.A."/>
            <person name="Caine P.B."/>
            <person name="Orr S.E."/>
            <person name="Hunt B.G."/>
            <person name="Goodisman M.A.D."/>
        </authorList>
    </citation>
    <scope>NUCLEOTIDE SEQUENCE [LARGE SCALE GENOMIC DNA]</scope>
    <source>
        <strain evidence="2">232</strain>
        <tissue evidence="2">Head and thorax</tissue>
    </source>
</reference>
<organism evidence="2 3">
    <name type="scientific">Vespula maculifrons</name>
    <name type="common">Eastern yellow jacket</name>
    <name type="synonym">Wasp</name>
    <dbReference type="NCBI Taxonomy" id="7453"/>
    <lineage>
        <taxon>Eukaryota</taxon>
        <taxon>Metazoa</taxon>
        <taxon>Ecdysozoa</taxon>
        <taxon>Arthropoda</taxon>
        <taxon>Hexapoda</taxon>
        <taxon>Insecta</taxon>
        <taxon>Pterygota</taxon>
        <taxon>Neoptera</taxon>
        <taxon>Endopterygota</taxon>
        <taxon>Hymenoptera</taxon>
        <taxon>Apocrita</taxon>
        <taxon>Aculeata</taxon>
        <taxon>Vespoidea</taxon>
        <taxon>Vespidae</taxon>
        <taxon>Vespinae</taxon>
        <taxon>Vespula</taxon>
    </lineage>
</organism>
<accession>A0ABD2BFG6</accession>
<dbReference type="AlphaFoldDB" id="A0ABD2BFG6"/>
<evidence type="ECO:0000313" key="2">
    <source>
        <dbReference type="EMBL" id="KAL2731497.1"/>
    </source>
</evidence>
<sequence>MEVRIRADRISVVAEPSGGSCEYEESARIVEERKRLEEAEEEGEEEEEVSEARGGGGRGWEGPHRCGARRGGESAAA</sequence>
<feature type="region of interest" description="Disordered" evidence="1">
    <location>
        <begin position="34"/>
        <end position="77"/>
    </location>
</feature>
<keyword evidence="3" id="KW-1185">Reference proteome</keyword>
<evidence type="ECO:0000313" key="3">
    <source>
        <dbReference type="Proteomes" id="UP001607303"/>
    </source>
</evidence>
<protein>
    <submittedName>
        <fullName evidence="2">Uncharacterized protein</fullName>
    </submittedName>
</protein>
<proteinExistence type="predicted"/>
<evidence type="ECO:0000256" key="1">
    <source>
        <dbReference type="SAM" id="MobiDB-lite"/>
    </source>
</evidence>
<feature type="compositionally biased region" description="Acidic residues" evidence="1">
    <location>
        <begin position="38"/>
        <end position="49"/>
    </location>
</feature>
<dbReference type="Proteomes" id="UP001607303">
    <property type="component" value="Unassembled WGS sequence"/>
</dbReference>